<dbReference type="Proteomes" id="UP001151081">
    <property type="component" value="Unassembled WGS sequence"/>
</dbReference>
<evidence type="ECO:0000313" key="4">
    <source>
        <dbReference type="Proteomes" id="UP001151081"/>
    </source>
</evidence>
<evidence type="ECO:0000313" key="3">
    <source>
        <dbReference type="EMBL" id="MDC3982855.1"/>
    </source>
</evidence>
<dbReference type="InterPro" id="IPR008949">
    <property type="entry name" value="Isoprenoid_synthase_dom_sf"/>
</dbReference>
<dbReference type="Pfam" id="PF00348">
    <property type="entry name" value="polyprenyl_synt"/>
    <property type="match status" value="1"/>
</dbReference>
<dbReference type="GO" id="GO:0046872">
    <property type="term" value="F:metal ion binding"/>
    <property type="evidence" value="ECO:0007669"/>
    <property type="project" value="UniProtKB-KW"/>
</dbReference>
<evidence type="ECO:0000256" key="2">
    <source>
        <dbReference type="ARBA" id="ARBA00022842"/>
    </source>
</evidence>
<dbReference type="Pfam" id="PF17186">
    <property type="entry name" value="Lipocalin_9"/>
    <property type="match status" value="1"/>
</dbReference>
<dbReference type="SUPFAM" id="SSF159245">
    <property type="entry name" value="AttH-like"/>
    <property type="match status" value="1"/>
</dbReference>
<reference evidence="3 4" key="1">
    <citation type="submission" date="2021-04" db="EMBL/GenBank/DDBJ databases">
        <title>Genome analysis of Polyangium sp.</title>
        <authorList>
            <person name="Li Y."/>
            <person name="Wang J."/>
        </authorList>
    </citation>
    <scope>NUCLEOTIDE SEQUENCE [LARGE SCALE GENOMIC DNA]</scope>
    <source>
        <strain evidence="3 4">SDU14</strain>
    </source>
</reference>
<dbReference type="Gene3D" id="2.40.370.10">
    <property type="entry name" value="AttH-like domain"/>
    <property type="match status" value="2"/>
</dbReference>
<name>A0A9X3X503_9BACT</name>
<dbReference type="PROSITE" id="PS00723">
    <property type="entry name" value="POLYPRENYL_SYNTHASE_1"/>
    <property type="match status" value="1"/>
</dbReference>
<dbReference type="InterPro" id="IPR000092">
    <property type="entry name" value="Polyprenyl_synt"/>
</dbReference>
<dbReference type="SFLD" id="SFLDS00005">
    <property type="entry name" value="Isoprenoid_Synthase_Type_I"/>
    <property type="match status" value="1"/>
</dbReference>
<dbReference type="PROSITE" id="PS00444">
    <property type="entry name" value="POLYPRENYL_SYNTHASE_2"/>
    <property type="match status" value="1"/>
</dbReference>
<keyword evidence="1" id="KW-0479">Metal-binding</keyword>
<comment type="caution">
    <text evidence="3">The sequence shown here is derived from an EMBL/GenBank/DDBJ whole genome shotgun (WGS) entry which is preliminary data.</text>
</comment>
<gene>
    <name evidence="3" type="ORF">KEG57_20245</name>
</gene>
<dbReference type="CDD" id="cd00685">
    <property type="entry name" value="Trans_IPPS_HT"/>
    <property type="match status" value="1"/>
</dbReference>
<dbReference type="PANTHER" id="PTHR12001">
    <property type="entry name" value="GERANYLGERANYL PYROPHOSPHATE SYNTHASE"/>
    <property type="match status" value="1"/>
</dbReference>
<dbReference type="PANTHER" id="PTHR12001:SF44">
    <property type="entry name" value="GERANYLGERANYL PYROPHOSPHATE SYNTHASE"/>
    <property type="match status" value="1"/>
</dbReference>
<dbReference type="EMBL" id="JAGTJJ010000010">
    <property type="protein sequence ID" value="MDC3982855.1"/>
    <property type="molecule type" value="Genomic_DNA"/>
</dbReference>
<protein>
    <submittedName>
        <fullName evidence="3">Polyprenyl synthetase family protein</fullName>
    </submittedName>
</protein>
<dbReference type="InterPro" id="IPR023374">
    <property type="entry name" value="AttH-like_dom_sf"/>
</dbReference>
<dbReference type="GO" id="GO:0008299">
    <property type="term" value="P:isoprenoid biosynthetic process"/>
    <property type="evidence" value="ECO:0007669"/>
    <property type="project" value="InterPro"/>
</dbReference>
<dbReference type="SUPFAM" id="SSF48576">
    <property type="entry name" value="Terpenoid synthases"/>
    <property type="match status" value="1"/>
</dbReference>
<evidence type="ECO:0000256" key="1">
    <source>
        <dbReference type="ARBA" id="ARBA00022723"/>
    </source>
</evidence>
<sequence>MDFTQRDAPEGAWFERWSAAVHVETKDQRALTVWAAFDRRLYAGADGEPVPTHGLSFALSDESTKRYRPRLELDAARRNALRDAITHGTAPMDRHLARAALEMLDAETLPAPAHGMHAEPTLDPRGLELRYGGSLLSRRPDGSYRLVLGQLRGARGCDLRLRALKPALLLHDARESSPGEEGASLHYTLPSCFVDGTIFLDGQELRVSGFGHYDRLIGPSSGASVSEGPKAPSVVQRAFLHLDDGSSVVVQVLAREGQDTKRARAIVMDVRGRSLAEAHATLAPIGTWRSPRSYQEYPVSFTLRIPGGGLELVLEATMPAQEVHGLLGSVSAWRGRARVKGTRWGRPIEGVGWVEQTSPPAYVDLGGFLSAAHRSVRREIAALVSRAPSEPVLAEILGCVGHEERLEGVEPELIGRSLTGPLLDVLDRGGKGWRSFVTLACIDAVGGDATGFAPWLAIPELIHTGSLLVDDVQDGSTIRRGGPACHLLHGEPTAINAGTAAYFLAELFLSRSALPPERAERVMHLYFDAMRAGHGGQALDIAGLEDLLPAAVASGDTQELVRRVTAINRLKTAVPAGALARMGAIAGGGTEAQVEGLGVYVESIGLAFQIIDDVLNVRGFQGNLKQRGEDIRIGKVTLPVVRALGLLDRDEREHLARTLRDKPDDDAVVEDLIGRIERTGALDACVRDAQNLVETAWTRLSPLVAPSVATARLRAFGWYVLDRSY</sequence>
<dbReference type="GO" id="GO:0004659">
    <property type="term" value="F:prenyltransferase activity"/>
    <property type="evidence" value="ECO:0007669"/>
    <property type="project" value="InterPro"/>
</dbReference>
<dbReference type="Gene3D" id="1.10.600.10">
    <property type="entry name" value="Farnesyl Diphosphate Synthase"/>
    <property type="match status" value="1"/>
</dbReference>
<keyword evidence="2" id="KW-0460">Magnesium</keyword>
<organism evidence="3 4">
    <name type="scientific">Polyangium jinanense</name>
    <dbReference type="NCBI Taxonomy" id="2829994"/>
    <lineage>
        <taxon>Bacteria</taxon>
        <taxon>Pseudomonadati</taxon>
        <taxon>Myxococcota</taxon>
        <taxon>Polyangia</taxon>
        <taxon>Polyangiales</taxon>
        <taxon>Polyangiaceae</taxon>
        <taxon>Polyangium</taxon>
    </lineage>
</organism>
<dbReference type="AlphaFoldDB" id="A0A9X3X503"/>
<dbReference type="InterPro" id="IPR033749">
    <property type="entry name" value="Polyprenyl_synt_CS"/>
</dbReference>
<keyword evidence="4" id="KW-1185">Reference proteome</keyword>
<dbReference type="RefSeq" id="WP_272421286.1">
    <property type="nucleotide sequence ID" value="NZ_JAGTJK010000009.1"/>
</dbReference>
<proteinExistence type="predicted"/>
<accession>A0A9X3X503</accession>